<reference evidence="2" key="2">
    <citation type="submission" date="2018-08" db="UniProtKB">
        <authorList>
            <consortium name="EnsemblPlants"/>
        </authorList>
    </citation>
    <scope>IDENTIFICATION</scope>
    <source>
        <strain evidence="2">Yugu1</strain>
    </source>
</reference>
<evidence type="ECO:0000313" key="2">
    <source>
        <dbReference type="EnsemblPlants" id="KQL22783"/>
    </source>
</evidence>
<feature type="compositionally biased region" description="Polar residues" evidence="1">
    <location>
        <begin position="21"/>
        <end position="32"/>
    </location>
</feature>
<organism evidence="2 3">
    <name type="scientific">Setaria italica</name>
    <name type="common">Foxtail millet</name>
    <name type="synonym">Panicum italicum</name>
    <dbReference type="NCBI Taxonomy" id="4555"/>
    <lineage>
        <taxon>Eukaryota</taxon>
        <taxon>Viridiplantae</taxon>
        <taxon>Streptophyta</taxon>
        <taxon>Embryophyta</taxon>
        <taxon>Tracheophyta</taxon>
        <taxon>Spermatophyta</taxon>
        <taxon>Magnoliopsida</taxon>
        <taxon>Liliopsida</taxon>
        <taxon>Poales</taxon>
        <taxon>Poaceae</taxon>
        <taxon>PACMAD clade</taxon>
        <taxon>Panicoideae</taxon>
        <taxon>Panicodae</taxon>
        <taxon>Paniceae</taxon>
        <taxon>Cenchrinae</taxon>
        <taxon>Setaria</taxon>
    </lineage>
</organism>
<keyword evidence="3" id="KW-1185">Reference proteome</keyword>
<reference evidence="3" key="1">
    <citation type="journal article" date="2012" name="Nat. Biotechnol.">
        <title>Reference genome sequence of the model plant Setaria.</title>
        <authorList>
            <person name="Bennetzen J.L."/>
            <person name="Schmutz J."/>
            <person name="Wang H."/>
            <person name="Percifield R."/>
            <person name="Hawkins J."/>
            <person name="Pontaroli A.C."/>
            <person name="Estep M."/>
            <person name="Feng L."/>
            <person name="Vaughn J.N."/>
            <person name="Grimwood J."/>
            <person name="Jenkins J."/>
            <person name="Barry K."/>
            <person name="Lindquist E."/>
            <person name="Hellsten U."/>
            <person name="Deshpande S."/>
            <person name="Wang X."/>
            <person name="Wu X."/>
            <person name="Mitros T."/>
            <person name="Triplett J."/>
            <person name="Yang X."/>
            <person name="Ye C.Y."/>
            <person name="Mauro-Herrera M."/>
            <person name="Wang L."/>
            <person name="Li P."/>
            <person name="Sharma M."/>
            <person name="Sharma R."/>
            <person name="Ronald P.C."/>
            <person name="Panaud O."/>
            <person name="Kellogg E.A."/>
            <person name="Brutnell T.P."/>
            <person name="Doust A.N."/>
            <person name="Tuskan G.A."/>
            <person name="Rokhsar D."/>
            <person name="Devos K.M."/>
        </authorList>
    </citation>
    <scope>NUCLEOTIDE SEQUENCE [LARGE SCALE GENOMIC DNA]</scope>
    <source>
        <strain evidence="3">cv. Yugu1</strain>
    </source>
</reference>
<dbReference type="EMBL" id="AGNK02000720">
    <property type="status" value="NOT_ANNOTATED_CDS"/>
    <property type="molecule type" value="Genomic_DNA"/>
</dbReference>
<dbReference type="EnsemblPlants" id="KQL22783">
    <property type="protein sequence ID" value="KQL22783"/>
    <property type="gene ID" value="SETIT_033792mg"/>
</dbReference>
<evidence type="ECO:0000313" key="3">
    <source>
        <dbReference type="Proteomes" id="UP000004995"/>
    </source>
</evidence>
<sequence length="32" mass="3529">MLVAPYLEDQVLSEHSEELPQASTSVLGSKNR</sequence>
<accession>K4A4I8</accession>
<dbReference type="HOGENOM" id="CLU_3393053_0_0_1"/>
<dbReference type="Gramene" id="KQL22783">
    <property type="protein sequence ID" value="KQL22783"/>
    <property type="gene ID" value="SETIT_033792mg"/>
</dbReference>
<dbReference type="Proteomes" id="UP000004995">
    <property type="component" value="Unassembled WGS sequence"/>
</dbReference>
<protein>
    <submittedName>
        <fullName evidence="2">Uncharacterized protein</fullName>
    </submittedName>
</protein>
<dbReference type="InParanoid" id="K4A4I8"/>
<evidence type="ECO:0000256" key="1">
    <source>
        <dbReference type="SAM" id="MobiDB-lite"/>
    </source>
</evidence>
<dbReference type="AlphaFoldDB" id="K4A4I8"/>
<feature type="region of interest" description="Disordered" evidence="1">
    <location>
        <begin position="13"/>
        <end position="32"/>
    </location>
</feature>
<name>K4A4I8_SETIT</name>
<proteinExistence type="predicted"/>